<keyword evidence="2" id="KW-1185">Reference proteome</keyword>
<proteinExistence type="predicted"/>
<comment type="caution">
    <text evidence="1">The sequence shown here is derived from an EMBL/GenBank/DDBJ whole genome shotgun (WGS) entry which is preliminary data.</text>
</comment>
<accession>A0ACA9LRC6</accession>
<gene>
    <name evidence="1" type="ORF">RPERSI_LOCUS3694</name>
</gene>
<dbReference type="Proteomes" id="UP000789920">
    <property type="component" value="Unassembled WGS sequence"/>
</dbReference>
<evidence type="ECO:0000313" key="2">
    <source>
        <dbReference type="Proteomes" id="UP000789920"/>
    </source>
</evidence>
<evidence type="ECO:0000313" key="1">
    <source>
        <dbReference type="EMBL" id="CAG8544519.1"/>
    </source>
</evidence>
<sequence length="489" mass="57743">MSISDNSQVIIPIEEVQENSYENKQFSKIVCSPHLKYVAALYKDNYISIWSVVGQEKYLKHEKTLRIDNICTKGEDERIFAISDDKYVSIGLNKVDPKVNKVDPNDPYNFKIFDFETKKKLSLTFPDWQKEIDFLSFIDNGDIIMVNTKHYRAYVFSNKDDIAWVCKSMIELKYFNKLYITPKGKLILFNDPIYEITMWNIEKLSIETCVLIDWDCTLKSIEISEEEELLLVCAKNEENEETRLYVFDIVSGRNISSFITKSEINKFHLIASKKGERLLYISGNQYFLMDPYYLDQYIDPYLYYFDQYTDPYLLMQNLIDTTDDSYLLMLKNNNPIDESDYYNLQSKKSKNPIDASKLFKRIQIQNQEPYIIRSDKIIYTIDGRVLIEELVPNNWVKYLRKDLKDTNSITTTYTIDIITEMINKILNNNILNGDYNADKKEFTGEFLKWGLELGDNLVRLTVVDFNYDSEKWNDDKKKHLDILPSFLDE</sequence>
<organism evidence="1 2">
    <name type="scientific">Racocetra persica</name>
    <dbReference type="NCBI Taxonomy" id="160502"/>
    <lineage>
        <taxon>Eukaryota</taxon>
        <taxon>Fungi</taxon>
        <taxon>Fungi incertae sedis</taxon>
        <taxon>Mucoromycota</taxon>
        <taxon>Glomeromycotina</taxon>
        <taxon>Glomeromycetes</taxon>
        <taxon>Diversisporales</taxon>
        <taxon>Gigasporaceae</taxon>
        <taxon>Racocetra</taxon>
    </lineage>
</organism>
<reference evidence="1" key="1">
    <citation type="submission" date="2021-06" db="EMBL/GenBank/DDBJ databases">
        <authorList>
            <person name="Kallberg Y."/>
            <person name="Tangrot J."/>
            <person name="Rosling A."/>
        </authorList>
    </citation>
    <scope>NUCLEOTIDE SEQUENCE</scope>
    <source>
        <strain evidence="1">MA461A</strain>
    </source>
</reference>
<name>A0ACA9LRC6_9GLOM</name>
<dbReference type="EMBL" id="CAJVQC010004741">
    <property type="protein sequence ID" value="CAG8544519.1"/>
    <property type="molecule type" value="Genomic_DNA"/>
</dbReference>
<protein>
    <submittedName>
        <fullName evidence="1">35400_t:CDS:1</fullName>
    </submittedName>
</protein>